<organism evidence="2 3">
    <name type="scientific">Asbolus verrucosus</name>
    <name type="common">Desert ironclad beetle</name>
    <dbReference type="NCBI Taxonomy" id="1661398"/>
    <lineage>
        <taxon>Eukaryota</taxon>
        <taxon>Metazoa</taxon>
        <taxon>Ecdysozoa</taxon>
        <taxon>Arthropoda</taxon>
        <taxon>Hexapoda</taxon>
        <taxon>Insecta</taxon>
        <taxon>Pterygota</taxon>
        <taxon>Neoptera</taxon>
        <taxon>Endopterygota</taxon>
        <taxon>Coleoptera</taxon>
        <taxon>Polyphaga</taxon>
        <taxon>Cucujiformia</taxon>
        <taxon>Tenebrionidae</taxon>
        <taxon>Pimeliinae</taxon>
        <taxon>Asbolus</taxon>
    </lineage>
</organism>
<keyword evidence="3" id="KW-1185">Reference proteome</keyword>
<feature type="chain" id="PRO_5019761379" evidence="1">
    <location>
        <begin position="25"/>
        <end position="199"/>
    </location>
</feature>
<dbReference type="OrthoDB" id="8186940at2759"/>
<dbReference type="PANTHER" id="PTHR21398:SF21">
    <property type="entry name" value="AGAP004005-PA"/>
    <property type="match status" value="1"/>
</dbReference>
<gene>
    <name evidence="2" type="ORF">BDFB_009818</name>
</gene>
<keyword evidence="1" id="KW-0732">Signal</keyword>
<protein>
    <submittedName>
        <fullName evidence="2">Uncharacterized protein</fullName>
    </submittedName>
</protein>
<dbReference type="Proteomes" id="UP000292052">
    <property type="component" value="Unassembled WGS sequence"/>
</dbReference>
<name>A0A482W2B2_ASBVE</name>
<sequence>MSRSEQRFGLTLVFLISQWSSYCAVEKLGELNRTKRTLLWLPDSSRLQIITGFGIPVDLRLETVIIGSIIKGYYYLPTNVSIFKPFGDVYYERRKRSLSRWDIYDLLAQVWQMRGFGGKSCILRAICELSHRPVDKNYGLFDELIHVVFNPGSTKETVRRHSDNEYYAAQKLGRRSGDSCQTKFADCAVSLVDVFTVSD</sequence>
<dbReference type="SMART" id="SM00718">
    <property type="entry name" value="DM4_12"/>
    <property type="match status" value="1"/>
</dbReference>
<evidence type="ECO:0000313" key="3">
    <source>
        <dbReference type="Proteomes" id="UP000292052"/>
    </source>
</evidence>
<accession>A0A482W2B2</accession>
<comment type="caution">
    <text evidence="2">The sequence shown here is derived from an EMBL/GenBank/DDBJ whole genome shotgun (WGS) entry which is preliminary data.</text>
</comment>
<reference evidence="2 3" key="1">
    <citation type="submission" date="2017-03" db="EMBL/GenBank/DDBJ databases">
        <title>Genome of the blue death feigning beetle - Asbolus verrucosus.</title>
        <authorList>
            <person name="Rider S.D."/>
        </authorList>
    </citation>
    <scope>NUCLEOTIDE SEQUENCE [LARGE SCALE GENOMIC DNA]</scope>
    <source>
        <strain evidence="2">Butters</strain>
        <tissue evidence="2">Head and leg muscle</tissue>
    </source>
</reference>
<dbReference type="STRING" id="1661398.A0A482W2B2"/>
<evidence type="ECO:0000256" key="1">
    <source>
        <dbReference type="SAM" id="SignalP"/>
    </source>
</evidence>
<dbReference type="PANTHER" id="PTHR21398">
    <property type="entry name" value="AGAP007094-PA"/>
    <property type="match status" value="1"/>
</dbReference>
<evidence type="ECO:0000313" key="2">
    <source>
        <dbReference type="EMBL" id="RZC39204.1"/>
    </source>
</evidence>
<dbReference type="EMBL" id="QDEB01036329">
    <property type="protein sequence ID" value="RZC39204.1"/>
    <property type="molecule type" value="Genomic_DNA"/>
</dbReference>
<proteinExistence type="predicted"/>
<feature type="signal peptide" evidence="1">
    <location>
        <begin position="1"/>
        <end position="24"/>
    </location>
</feature>
<dbReference type="AlphaFoldDB" id="A0A482W2B2"/>
<dbReference type="InterPro" id="IPR006631">
    <property type="entry name" value="DM4_12"/>
</dbReference>
<dbReference type="Pfam" id="PF07841">
    <property type="entry name" value="DM4_12"/>
    <property type="match status" value="1"/>
</dbReference>